<dbReference type="Proteomes" id="UP000767334">
    <property type="component" value="Unassembled WGS sequence"/>
</dbReference>
<comment type="caution">
    <text evidence="6">The sequence shown here is derived from an EMBL/GenBank/DDBJ whole genome shotgun (WGS) entry which is preliminary data.</text>
</comment>
<name>A0ABS2FFD1_9CLOT</name>
<protein>
    <recommendedName>
        <fullName evidence="5">Imidazoleglycerol-phosphate dehydratase</fullName>
        <shortName evidence="5">IGPD</shortName>
        <ecNumber evidence="5">4.2.1.19</ecNumber>
    </recommendedName>
</protein>
<evidence type="ECO:0000313" key="7">
    <source>
        <dbReference type="Proteomes" id="UP000767334"/>
    </source>
</evidence>
<evidence type="ECO:0000256" key="1">
    <source>
        <dbReference type="ARBA" id="ARBA00005047"/>
    </source>
</evidence>
<accession>A0ABS2FFD1</accession>
<comment type="similarity">
    <text evidence="5">Belongs to the imidazoleglycerol-phosphate dehydratase family.</text>
</comment>
<keyword evidence="3 5" id="KW-0368">Histidine biosynthesis</keyword>
<reference evidence="6 7" key="1">
    <citation type="journal article" date="2021" name="Sci. Rep.">
        <title>The distribution of antibiotic resistance genes in chicken gut microbiota commensals.</title>
        <authorList>
            <person name="Juricova H."/>
            <person name="Matiasovicova J."/>
            <person name="Kubasova T."/>
            <person name="Cejkova D."/>
            <person name="Rychlik I."/>
        </authorList>
    </citation>
    <scope>NUCLEOTIDE SEQUENCE [LARGE SCALE GENOMIC DNA]</scope>
    <source>
        <strain evidence="6 7">An435</strain>
    </source>
</reference>
<evidence type="ECO:0000256" key="3">
    <source>
        <dbReference type="ARBA" id="ARBA00023102"/>
    </source>
</evidence>
<dbReference type="PANTHER" id="PTHR23133">
    <property type="entry name" value="IMIDAZOLEGLYCEROL-PHOSPHATE DEHYDRATASE HIS7"/>
    <property type="match status" value="1"/>
</dbReference>
<dbReference type="InterPro" id="IPR000807">
    <property type="entry name" value="ImidazoleglycerolP_deHydtase"/>
</dbReference>
<sequence length="193" mass="21675">MIRTSKIKRDTKETNINLSINLDGDGVNNIKTEIGFFNHMLTLMAFHSDIDINLEADGDLDVCDHHLIEDIGICLGKCIKEALGDKKGIKRYSTVCIPMDESLVMVSLDISGRSFLYFEGDFKRESIGNFSVEMVKEFFRALAFNAEITLHIKVLYGENDHHKIEGIFKAFGRALKEAIKIESNVIPSSKGCI</sequence>
<gene>
    <name evidence="5 6" type="primary">hisB</name>
    <name evidence="6" type="ORF">H6A19_04875</name>
</gene>
<dbReference type="EC" id="4.2.1.19" evidence="5"/>
<dbReference type="Pfam" id="PF00475">
    <property type="entry name" value="IGPD"/>
    <property type="match status" value="1"/>
</dbReference>
<evidence type="ECO:0000313" key="6">
    <source>
        <dbReference type="EMBL" id="MBM6818681.1"/>
    </source>
</evidence>
<dbReference type="InterPro" id="IPR020568">
    <property type="entry name" value="Ribosomal_Su5_D2-typ_SF"/>
</dbReference>
<dbReference type="RefSeq" id="WP_195515167.1">
    <property type="nucleotide sequence ID" value="NZ_JACJLL010000019.1"/>
</dbReference>
<dbReference type="InterPro" id="IPR038494">
    <property type="entry name" value="IGPD_sf"/>
</dbReference>
<keyword evidence="5" id="KW-0963">Cytoplasm</keyword>
<dbReference type="NCBIfam" id="NF002114">
    <property type="entry name" value="PRK00951.2-4"/>
    <property type="match status" value="1"/>
</dbReference>
<comment type="catalytic activity">
    <reaction evidence="5">
        <text>D-erythro-1-(imidazol-4-yl)glycerol 3-phosphate = 3-(imidazol-4-yl)-2-oxopropyl phosphate + H2O</text>
        <dbReference type="Rhea" id="RHEA:11040"/>
        <dbReference type="ChEBI" id="CHEBI:15377"/>
        <dbReference type="ChEBI" id="CHEBI:57766"/>
        <dbReference type="ChEBI" id="CHEBI:58278"/>
        <dbReference type="EC" id="4.2.1.19"/>
    </reaction>
</comment>
<keyword evidence="4 5" id="KW-0456">Lyase</keyword>
<dbReference type="PROSITE" id="PS00955">
    <property type="entry name" value="IGP_DEHYDRATASE_2"/>
    <property type="match status" value="1"/>
</dbReference>
<evidence type="ECO:0000256" key="4">
    <source>
        <dbReference type="ARBA" id="ARBA00023239"/>
    </source>
</evidence>
<keyword evidence="7" id="KW-1185">Reference proteome</keyword>
<comment type="subcellular location">
    <subcellularLocation>
        <location evidence="5">Cytoplasm</location>
    </subcellularLocation>
</comment>
<evidence type="ECO:0000256" key="2">
    <source>
        <dbReference type="ARBA" id="ARBA00022605"/>
    </source>
</evidence>
<dbReference type="SUPFAM" id="SSF54211">
    <property type="entry name" value="Ribosomal protein S5 domain 2-like"/>
    <property type="match status" value="2"/>
</dbReference>
<dbReference type="InterPro" id="IPR020565">
    <property type="entry name" value="ImidazoleglycerP_deHydtase_CS"/>
</dbReference>
<organism evidence="6 7">
    <name type="scientific">Clostridium saudiense</name>
    <dbReference type="NCBI Taxonomy" id="1414720"/>
    <lineage>
        <taxon>Bacteria</taxon>
        <taxon>Bacillati</taxon>
        <taxon>Bacillota</taxon>
        <taxon>Clostridia</taxon>
        <taxon>Eubacteriales</taxon>
        <taxon>Clostridiaceae</taxon>
        <taxon>Clostridium</taxon>
    </lineage>
</organism>
<dbReference type="EMBL" id="JACJLL010000019">
    <property type="protein sequence ID" value="MBM6818681.1"/>
    <property type="molecule type" value="Genomic_DNA"/>
</dbReference>
<dbReference type="NCBIfam" id="NF002111">
    <property type="entry name" value="PRK00951.2-1"/>
    <property type="match status" value="1"/>
</dbReference>
<keyword evidence="2 5" id="KW-0028">Amino-acid biosynthesis</keyword>
<proteinExistence type="inferred from homology"/>
<dbReference type="PANTHER" id="PTHR23133:SF2">
    <property type="entry name" value="IMIDAZOLEGLYCEROL-PHOSPHATE DEHYDRATASE"/>
    <property type="match status" value="1"/>
</dbReference>
<dbReference type="NCBIfam" id="NF002107">
    <property type="entry name" value="PRK00951.1-2"/>
    <property type="match status" value="1"/>
</dbReference>
<dbReference type="HAMAP" id="MF_00076">
    <property type="entry name" value="HisB"/>
    <property type="match status" value="1"/>
</dbReference>
<comment type="pathway">
    <text evidence="1 5">Amino-acid biosynthesis; L-histidine biosynthesis; L-histidine from 5-phospho-alpha-D-ribose 1-diphosphate: step 6/9.</text>
</comment>
<dbReference type="Gene3D" id="3.30.230.40">
    <property type="entry name" value="Imidazole glycerol phosphate dehydratase, domain 1"/>
    <property type="match status" value="2"/>
</dbReference>
<dbReference type="CDD" id="cd07914">
    <property type="entry name" value="IGPD"/>
    <property type="match status" value="1"/>
</dbReference>
<evidence type="ECO:0000256" key="5">
    <source>
        <dbReference type="HAMAP-Rule" id="MF_00076"/>
    </source>
</evidence>